<gene>
    <name evidence="2" type="ORF">CLV56_1002</name>
</gene>
<dbReference type="InterPro" id="IPR029058">
    <property type="entry name" value="AB_hydrolase_fold"/>
</dbReference>
<comment type="caution">
    <text evidence="2">The sequence shown here is derived from an EMBL/GenBank/DDBJ whole genome shotgun (WGS) entry which is preliminary data.</text>
</comment>
<dbReference type="AlphaFoldDB" id="A0A2M9BFS1"/>
<dbReference type="InterPro" id="IPR050471">
    <property type="entry name" value="AB_hydrolase"/>
</dbReference>
<feature type="domain" description="AB hydrolase-1" evidence="1">
    <location>
        <begin position="25"/>
        <end position="274"/>
    </location>
</feature>
<organism evidence="2 3">
    <name type="scientific">Mumia flava</name>
    <dbReference type="NCBI Taxonomy" id="1348852"/>
    <lineage>
        <taxon>Bacteria</taxon>
        <taxon>Bacillati</taxon>
        <taxon>Actinomycetota</taxon>
        <taxon>Actinomycetes</taxon>
        <taxon>Propionibacteriales</taxon>
        <taxon>Nocardioidaceae</taxon>
        <taxon>Mumia</taxon>
    </lineage>
</organism>
<dbReference type="InterPro" id="IPR000073">
    <property type="entry name" value="AB_hydrolase_1"/>
</dbReference>
<name>A0A2M9BFS1_9ACTN</name>
<protein>
    <submittedName>
        <fullName evidence="2">Pimeloyl-ACP methyl ester carboxylesterase</fullName>
    </submittedName>
</protein>
<evidence type="ECO:0000313" key="2">
    <source>
        <dbReference type="EMBL" id="PJJ56789.1"/>
    </source>
</evidence>
<dbReference type="EMBL" id="PGEZ01000001">
    <property type="protein sequence ID" value="PJJ56789.1"/>
    <property type="molecule type" value="Genomic_DNA"/>
</dbReference>
<sequence length="311" mass="33164">MTERTTTLASGITLAYETFGTPSDPAVLLLMGLGAPGTWWRTDFCETLADSGLHVVRYDHRDAGRSTHLSEHPVTRRQVVATFLGSRRHAPYGISDLADDAVGLLDALDVGRAHVVGCSMGGMVAQTMAIEHPDRVASLTSIMSTTGRRRVGWQHPRLFPILLSRAAAGRAAYVAQAVRTNRAITTERYREPVDAVVARAGATHDRGWEAEAVKRQMLAVLTQPDRTRALGSVRVPTCVVHGLADPMVHPSGGRATAAAVDGAELVLVPDLGHDLPPTLDPLVVSAVTRTVRRAGDHDTGRHPAGAAPTRG</sequence>
<dbReference type="GO" id="GO:0003824">
    <property type="term" value="F:catalytic activity"/>
    <property type="evidence" value="ECO:0007669"/>
    <property type="project" value="UniProtKB-ARBA"/>
</dbReference>
<keyword evidence="3" id="KW-1185">Reference proteome</keyword>
<accession>A0A2M9BFS1</accession>
<dbReference type="Proteomes" id="UP000230842">
    <property type="component" value="Unassembled WGS sequence"/>
</dbReference>
<evidence type="ECO:0000313" key="3">
    <source>
        <dbReference type="Proteomes" id="UP000230842"/>
    </source>
</evidence>
<dbReference type="RefSeq" id="WP_100414482.1">
    <property type="nucleotide sequence ID" value="NZ_PGEZ01000001.1"/>
</dbReference>
<dbReference type="OrthoDB" id="8957634at2"/>
<dbReference type="PANTHER" id="PTHR43433:SF5">
    <property type="entry name" value="AB HYDROLASE-1 DOMAIN-CONTAINING PROTEIN"/>
    <property type="match status" value="1"/>
</dbReference>
<dbReference type="Gene3D" id="3.40.50.1820">
    <property type="entry name" value="alpha/beta hydrolase"/>
    <property type="match status" value="1"/>
</dbReference>
<proteinExistence type="predicted"/>
<dbReference type="PRINTS" id="PR00111">
    <property type="entry name" value="ABHYDROLASE"/>
</dbReference>
<evidence type="ECO:0000259" key="1">
    <source>
        <dbReference type="Pfam" id="PF00561"/>
    </source>
</evidence>
<dbReference type="PANTHER" id="PTHR43433">
    <property type="entry name" value="HYDROLASE, ALPHA/BETA FOLD FAMILY PROTEIN"/>
    <property type="match status" value="1"/>
</dbReference>
<reference evidence="2 3" key="1">
    <citation type="submission" date="2017-11" db="EMBL/GenBank/DDBJ databases">
        <title>Genomic Encyclopedia of Archaeal and Bacterial Type Strains, Phase II (KMG-II): From Individual Species to Whole Genera.</title>
        <authorList>
            <person name="Goeker M."/>
        </authorList>
    </citation>
    <scope>NUCLEOTIDE SEQUENCE [LARGE SCALE GENOMIC DNA]</scope>
    <source>
        <strain evidence="2 3">DSM 27763</strain>
    </source>
</reference>
<dbReference type="SUPFAM" id="SSF53474">
    <property type="entry name" value="alpha/beta-Hydrolases"/>
    <property type="match status" value="1"/>
</dbReference>
<dbReference type="Pfam" id="PF00561">
    <property type="entry name" value="Abhydrolase_1"/>
    <property type="match status" value="1"/>
</dbReference>